<dbReference type="AlphaFoldDB" id="A0A9D4FR82"/>
<organism evidence="2 3">
    <name type="scientific">Dreissena polymorpha</name>
    <name type="common">Zebra mussel</name>
    <name type="synonym">Mytilus polymorpha</name>
    <dbReference type="NCBI Taxonomy" id="45954"/>
    <lineage>
        <taxon>Eukaryota</taxon>
        <taxon>Metazoa</taxon>
        <taxon>Spiralia</taxon>
        <taxon>Lophotrochozoa</taxon>
        <taxon>Mollusca</taxon>
        <taxon>Bivalvia</taxon>
        <taxon>Autobranchia</taxon>
        <taxon>Heteroconchia</taxon>
        <taxon>Euheterodonta</taxon>
        <taxon>Imparidentia</taxon>
        <taxon>Neoheterodontei</taxon>
        <taxon>Myida</taxon>
        <taxon>Dreissenoidea</taxon>
        <taxon>Dreissenidae</taxon>
        <taxon>Dreissena</taxon>
    </lineage>
</organism>
<proteinExistence type="predicted"/>
<gene>
    <name evidence="2" type="ORF">DPMN_155455</name>
</gene>
<reference evidence="2" key="2">
    <citation type="submission" date="2020-11" db="EMBL/GenBank/DDBJ databases">
        <authorList>
            <person name="McCartney M.A."/>
            <person name="Auch B."/>
            <person name="Kono T."/>
            <person name="Mallez S."/>
            <person name="Becker A."/>
            <person name="Gohl D.M."/>
            <person name="Silverstein K.A.T."/>
            <person name="Koren S."/>
            <person name="Bechman K.B."/>
            <person name="Herman A."/>
            <person name="Abrahante J.E."/>
            <person name="Garbe J."/>
        </authorList>
    </citation>
    <scope>NUCLEOTIDE SEQUENCE</scope>
    <source>
        <strain evidence="2">Duluth1</strain>
        <tissue evidence="2">Whole animal</tissue>
    </source>
</reference>
<feature type="compositionally biased region" description="Polar residues" evidence="1">
    <location>
        <begin position="1"/>
        <end position="11"/>
    </location>
</feature>
<protein>
    <submittedName>
        <fullName evidence="2">Uncharacterized protein</fullName>
    </submittedName>
</protein>
<feature type="compositionally biased region" description="Polar residues" evidence="1">
    <location>
        <begin position="55"/>
        <end position="64"/>
    </location>
</feature>
<name>A0A9D4FR82_DREPO</name>
<evidence type="ECO:0000313" key="3">
    <source>
        <dbReference type="Proteomes" id="UP000828390"/>
    </source>
</evidence>
<accession>A0A9D4FR82</accession>
<keyword evidence="3" id="KW-1185">Reference proteome</keyword>
<feature type="compositionally biased region" description="Low complexity" evidence="1">
    <location>
        <begin position="35"/>
        <end position="54"/>
    </location>
</feature>
<reference evidence="2" key="1">
    <citation type="journal article" date="2019" name="bioRxiv">
        <title>The Genome of the Zebra Mussel, Dreissena polymorpha: A Resource for Invasive Species Research.</title>
        <authorList>
            <person name="McCartney M.A."/>
            <person name="Auch B."/>
            <person name="Kono T."/>
            <person name="Mallez S."/>
            <person name="Zhang Y."/>
            <person name="Obille A."/>
            <person name="Becker A."/>
            <person name="Abrahante J.E."/>
            <person name="Garbe J."/>
            <person name="Badalamenti J.P."/>
            <person name="Herman A."/>
            <person name="Mangelson H."/>
            <person name="Liachko I."/>
            <person name="Sullivan S."/>
            <person name="Sone E.D."/>
            <person name="Koren S."/>
            <person name="Silverstein K.A.T."/>
            <person name="Beckman K.B."/>
            <person name="Gohl D.M."/>
        </authorList>
    </citation>
    <scope>NUCLEOTIDE SEQUENCE</scope>
    <source>
        <strain evidence="2">Duluth1</strain>
        <tissue evidence="2">Whole animal</tissue>
    </source>
</reference>
<feature type="region of interest" description="Disordered" evidence="1">
    <location>
        <begin position="1"/>
        <end position="80"/>
    </location>
</feature>
<dbReference type="Proteomes" id="UP000828390">
    <property type="component" value="Unassembled WGS sequence"/>
</dbReference>
<comment type="caution">
    <text evidence="2">The sequence shown here is derived from an EMBL/GenBank/DDBJ whole genome shotgun (WGS) entry which is preliminary data.</text>
</comment>
<evidence type="ECO:0000256" key="1">
    <source>
        <dbReference type="SAM" id="MobiDB-lite"/>
    </source>
</evidence>
<evidence type="ECO:0000313" key="2">
    <source>
        <dbReference type="EMBL" id="KAH3801793.1"/>
    </source>
</evidence>
<dbReference type="EMBL" id="JAIWYP010000007">
    <property type="protein sequence ID" value="KAH3801793.1"/>
    <property type="molecule type" value="Genomic_DNA"/>
</dbReference>
<sequence>MPLHSNISSASRPGRVRKKPAKFEDDDSTSDDGQSVPTMTSLTLPTPTMGSSSMAQISDSSPDTSMDLRDESDGQQVTPARASRVCNLTRRLVLIAIVYESIEYCLIK</sequence>